<accession>A0AAN7QEM4</accession>
<proteinExistence type="predicted"/>
<evidence type="ECO:0000313" key="2">
    <source>
        <dbReference type="EMBL" id="KAK4875763.1"/>
    </source>
</evidence>
<name>A0AAN7QEM4_9COLE</name>
<dbReference type="Proteomes" id="UP001353858">
    <property type="component" value="Unassembled WGS sequence"/>
</dbReference>
<keyword evidence="3" id="KW-1185">Reference proteome</keyword>
<dbReference type="AlphaFoldDB" id="A0AAN7QEM4"/>
<feature type="region of interest" description="Disordered" evidence="1">
    <location>
        <begin position="95"/>
        <end position="120"/>
    </location>
</feature>
<gene>
    <name evidence="2" type="ORF">RN001_012185</name>
</gene>
<comment type="caution">
    <text evidence="2">The sequence shown here is derived from an EMBL/GenBank/DDBJ whole genome shotgun (WGS) entry which is preliminary data.</text>
</comment>
<evidence type="ECO:0000313" key="3">
    <source>
        <dbReference type="Proteomes" id="UP001353858"/>
    </source>
</evidence>
<sequence>MNQKTVSGLPFFVNSDSDGNLPVPQYEPEDIDIILEVNEHDGIEDGSVILTQENNYELATTSSDCATWKKYTPANLQDPVHPSLRSATVNVESNDGVNNVNVTPKAGLSKNASRRRPTTSLRTFKSSDVAKQYDILLDQRLMLVHKQIKQIDEEREFKKENHNVTMELLRLEMKIKQRILTNTPL</sequence>
<dbReference type="EMBL" id="JARPUR010000005">
    <property type="protein sequence ID" value="KAK4875763.1"/>
    <property type="molecule type" value="Genomic_DNA"/>
</dbReference>
<organism evidence="2 3">
    <name type="scientific">Aquatica leii</name>
    <dbReference type="NCBI Taxonomy" id="1421715"/>
    <lineage>
        <taxon>Eukaryota</taxon>
        <taxon>Metazoa</taxon>
        <taxon>Ecdysozoa</taxon>
        <taxon>Arthropoda</taxon>
        <taxon>Hexapoda</taxon>
        <taxon>Insecta</taxon>
        <taxon>Pterygota</taxon>
        <taxon>Neoptera</taxon>
        <taxon>Endopterygota</taxon>
        <taxon>Coleoptera</taxon>
        <taxon>Polyphaga</taxon>
        <taxon>Elateriformia</taxon>
        <taxon>Elateroidea</taxon>
        <taxon>Lampyridae</taxon>
        <taxon>Luciolinae</taxon>
        <taxon>Aquatica</taxon>
    </lineage>
</organism>
<protein>
    <submittedName>
        <fullName evidence="2">Uncharacterized protein</fullName>
    </submittedName>
</protein>
<reference evidence="3" key="1">
    <citation type="submission" date="2023-01" db="EMBL/GenBank/DDBJ databases">
        <title>Key to firefly adult light organ development and bioluminescence: homeobox transcription factors regulate luciferase expression and transportation to peroxisome.</title>
        <authorList>
            <person name="Fu X."/>
        </authorList>
    </citation>
    <scope>NUCLEOTIDE SEQUENCE [LARGE SCALE GENOMIC DNA]</scope>
</reference>
<evidence type="ECO:0000256" key="1">
    <source>
        <dbReference type="SAM" id="MobiDB-lite"/>
    </source>
</evidence>